<comment type="caution">
    <text evidence="1">The sequence shown here is derived from an EMBL/GenBank/DDBJ whole genome shotgun (WGS) entry which is preliminary data.</text>
</comment>
<organism evidence="1">
    <name type="scientific">marine sediment metagenome</name>
    <dbReference type="NCBI Taxonomy" id="412755"/>
    <lineage>
        <taxon>unclassified sequences</taxon>
        <taxon>metagenomes</taxon>
        <taxon>ecological metagenomes</taxon>
    </lineage>
</organism>
<accession>X1J7I6</accession>
<reference evidence="1" key="1">
    <citation type="journal article" date="2014" name="Front. Microbiol.">
        <title>High frequency of phylogenetically diverse reductive dehalogenase-homologous genes in deep subseafloor sedimentary metagenomes.</title>
        <authorList>
            <person name="Kawai M."/>
            <person name="Futagami T."/>
            <person name="Toyoda A."/>
            <person name="Takaki Y."/>
            <person name="Nishi S."/>
            <person name="Hori S."/>
            <person name="Arai W."/>
            <person name="Tsubouchi T."/>
            <person name="Morono Y."/>
            <person name="Uchiyama I."/>
            <person name="Ito T."/>
            <person name="Fujiyama A."/>
            <person name="Inagaki F."/>
            <person name="Takami H."/>
        </authorList>
    </citation>
    <scope>NUCLEOTIDE SEQUENCE</scope>
    <source>
        <strain evidence="1">Expedition CK06-06</strain>
    </source>
</reference>
<evidence type="ECO:0000313" key="1">
    <source>
        <dbReference type="EMBL" id="GAH65728.1"/>
    </source>
</evidence>
<protein>
    <submittedName>
        <fullName evidence="1">Uncharacterized protein</fullName>
    </submittedName>
</protein>
<gene>
    <name evidence="1" type="ORF">S03H2_48604</name>
</gene>
<dbReference type="EMBL" id="BARU01030658">
    <property type="protein sequence ID" value="GAH65728.1"/>
    <property type="molecule type" value="Genomic_DNA"/>
</dbReference>
<dbReference type="AlphaFoldDB" id="X1J7I6"/>
<name>X1J7I6_9ZZZZ</name>
<sequence>MEKDKKEEQILPVMELPSIKKIIHCPRCKAKIEVEFEIGMDMIMPALAGASLPIAPPEDKDK</sequence>
<proteinExistence type="predicted"/>